<organism evidence="2 3">
    <name type="scientific">Ornithinimicrobium cryptoxanthini</name>
    <dbReference type="NCBI Taxonomy" id="2934161"/>
    <lineage>
        <taxon>Bacteria</taxon>
        <taxon>Bacillati</taxon>
        <taxon>Actinomycetota</taxon>
        <taxon>Actinomycetes</taxon>
        <taxon>Micrococcales</taxon>
        <taxon>Ornithinimicrobiaceae</taxon>
        <taxon>Ornithinimicrobium</taxon>
    </lineage>
</organism>
<feature type="domain" description="Putative restriction endonuclease" evidence="1">
    <location>
        <begin position="21"/>
        <end position="174"/>
    </location>
</feature>
<sequence length="182" mass="19961">MTIPSHPGPLTRADLDALRPPEGSERYELLDGAIIVTPGPGRWHQAVVVELTVLLRSNRPDGLVIKTAPFDVALAEDTVLQPDLLVAGRDDLTAKDLPTAPLLAVEVLSPSTRRIDLLLKRDRFAAAGVPSYWIIDPDVPSVTVLELHDGAYRAVQMRRGDEPVHVTMPFPLDFRPSDLLLE</sequence>
<dbReference type="GO" id="GO:0004519">
    <property type="term" value="F:endonuclease activity"/>
    <property type="evidence" value="ECO:0007669"/>
    <property type="project" value="UniProtKB-KW"/>
</dbReference>
<dbReference type="CDD" id="cd06260">
    <property type="entry name" value="DUF820-like"/>
    <property type="match status" value="1"/>
</dbReference>
<dbReference type="InterPro" id="IPR012296">
    <property type="entry name" value="Nuclease_put_TT1808"/>
</dbReference>
<keyword evidence="2" id="KW-0255">Endonuclease</keyword>
<dbReference type="Gene3D" id="3.90.1570.10">
    <property type="entry name" value="tt1808, chain A"/>
    <property type="match status" value="1"/>
</dbReference>
<keyword evidence="3" id="KW-1185">Reference proteome</keyword>
<dbReference type="InterPro" id="IPR011335">
    <property type="entry name" value="Restrct_endonuc-II-like"/>
</dbReference>
<evidence type="ECO:0000313" key="3">
    <source>
        <dbReference type="Proteomes" id="UP001056535"/>
    </source>
</evidence>
<dbReference type="Proteomes" id="UP001056535">
    <property type="component" value="Chromosome"/>
</dbReference>
<gene>
    <name evidence="2" type="ORF">NF557_04845</name>
</gene>
<evidence type="ECO:0000259" key="1">
    <source>
        <dbReference type="Pfam" id="PF05685"/>
    </source>
</evidence>
<dbReference type="PANTHER" id="PTHR34107">
    <property type="entry name" value="SLL0198 PROTEIN-RELATED"/>
    <property type="match status" value="1"/>
</dbReference>
<dbReference type="RefSeq" id="WP_252622180.1">
    <property type="nucleotide sequence ID" value="NZ_CP099490.1"/>
</dbReference>
<dbReference type="PANTHER" id="PTHR34107:SF4">
    <property type="entry name" value="SLL1222 PROTEIN"/>
    <property type="match status" value="1"/>
</dbReference>
<dbReference type="EMBL" id="CP099490">
    <property type="protein sequence ID" value="USQ77246.1"/>
    <property type="molecule type" value="Genomic_DNA"/>
</dbReference>
<dbReference type="InterPro" id="IPR008538">
    <property type="entry name" value="Uma2"/>
</dbReference>
<proteinExistence type="predicted"/>
<keyword evidence="2" id="KW-0540">Nuclease</keyword>
<evidence type="ECO:0000313" key="2">
    <source>
        <dbReference type="EMBL" id="USQ77246.1"/>
    </source>
</evidence>
<keyword evidence="2" id="KW-0378">Hydrolase</keyword>
<protein>
    <submittedName>
        <fullName evidence="2">Uma2 family endonuclease</fullName>
    </submittedName>
</protein>
<accession>A0ABY4YKB2</accession>
<name>A0ABY4YKB2_9MICO</name>
<dbReference type="SUPFAM" id="SSF52980">
    <property type="entry name" value="Restriction endonuclease-like"/>
    <property type="match status" value="1"/>
</dbReference>
<reference evidence="2" key="1">
    <citation type="submission" date="2022-06" db="EMBL/GenBank/DDBJ databases">
        <title>Ornithinimicrobium JY.X270.</title>
        <authorList>
            <person name="Huang Y."/>
        </authorList>
    </citation>
    <scope>NUCLEOTIDE SEQUENCE</scope>
    <source>
        <strain evidence="2">JY.X270</strain>
    </source>
</reference>
<dbReference type="Pfam" id="PF05685">
    <property type="entry name" value="Uma2"/>
    <property type="match status" value="1"/>
</dbReference>